<proteinExistence type="predicted"/>
<reference evidence="2" key="1">
    <citation type="submission" date="2017-05" db="EMBL/GenBank/DDBJ databases">
        <authorList>
            <person name="Sharma S."/>
            <person name="Sidhu C."/>
            <person name="Pinnaka A.K."/>
        </authorList>
    </citation>
    <scope>NUCLEOTIDE SEQUENCE [LARGE SCALE GENOMIC DNA]</scope>
    <source>
        <strain evidence="2">AK93</strain>
    </source>
</reference>
<comment type="caution">
    <text evidence="1">The sequence shown here is derived from an EMBL/GenBank/DDBJ whole genome shotgun (WGS) entry which is preliminary data.</text>
</comment>
<organism evidence="1 2">
    <name type="scientific">Alkalilimnicola ehrlichii</name>
    <dbReference type="NCBI Taxonomy" id="351052"/>
    <lineage>
        <taxon>Bacteria</taxon>
        <taxon>Pseudomonadati</taxon>
        <taxon>Pseudomonadota</taxon>
        <taxon>Gammaproteobacteria</taxon>
        <taxon>Chromatiales</taxon>
        <taxon>Ectothiorhodospiraceae</taxon>
        <taxon>Alkalilimnicola</taxon>
    </lineage>
</organism>
<gene>
    <name evidence="1" type="ORF">CAL65_08920</name>
</gene>
<name>A0A3E0WZ11_9GAMM</name>
<evidence type="ECO:0000313" key="2">
    <source>
        <dbReference type="Proteomes" id="UP000256763"/>
    </source>
</evidence>
<sequence length="201" mass="22230">MSRARAVHGLRDEIAALDEATEAYISQAQAQTDLFAQLRAAAHSIAAQRQREELQRNLRVLDATGQGVPPRWSLARLEADYDELLLRVSVRPESSGDYARDMREGLSAALAHAGFTVTSAAQYTVFARLDIEDLSPRDGWHWRNGVLEVSLRDEYGHSVGSRRWVLKEAATDPALADRRIIEAAVATLVDELGAAIFSFTE</sequence>
<dbReference type="AlphaFoldDB" id="A0A3E0WZ11"/>
<dbReference type="Proteomes" id="UP000256763">
    <property type="component" value="Unassembled WGS sequence"/>
</dbReference>
<protein>
    <recommendedName>
        <fullName evidence="3">ABC-type transport auxiliary lipoprotein component domain-containing protein</fullName>
    </recommendedName>
</protein>
<dbReference type="EMBL" id="NFZW01000007">
    <property type="protein sequence ID" value="RFA37403.1"/>
    <property type="molecule type" value="Genomic_DNA"/>
</dbReference>
<accession>A0A3E0WZ11</accession>
<evidence type="ECO:0000313" key="1">
    <source>
        <dbReference type="EMBL" id="RFA37403.1"/>
    </source>
</evidence>
<evidence type="ECO:0008006" key="3">
    <source>
        <dbReference type="Google" id="ProtNLM"/>
    </source>
</evidence>
<keyword evidence="2" id="KW-1185">Reference proteome</keyword>